<dbReference type="InterPro" id="IPR000843">
    <property type="entry name" value="HTH_LacI"/>
</dbReference>
<dbReference type="Pfam" id="PF13377">
    <property type="entry name" value="Peripla_BP_3"/>
    <property type="match status" value="1"/>
</dbReference>
<dbReference type="Pfam" id="PF00356">
    <property type="entry name" value="LacI"/>
    <property type="match status" value="1"/>
</dbReference>
<organism evidence="5 6">
    <name type="scientific">Flavimaricola marinus</name>
    <dbReference type="NCBI Taxonomy" id="1819565"/>
    <lineage>
        <taxon>Bacteria</taxon>
        <taxon>Pseudomonadati</taxon>
        <taxon>Pseudomonadota</taxon>
        <taxon>Alphaproteobacteria</taxon>
        <taxon>Rhodobacterales</taxon>
        <taxon>Paracoccaceae</taxon>
        <taxon>Flavimaricola</taxon>
    </lineage>
</organism>
<dbReference type="AlphaFoldDB" id="A0A238LJD7"/>
<dbReference type="RefSeq" id="WP_093993948.1">
    <property type="nucleotide sequence ID" value="NZ_FXZK01000012.1"/>
</dbReference>
<accession>A0A238LJD7</accession>
<dbReference type="Proteomes" id="UP000201613">
    <property type="component" value="Unassembled WGS sequence"/>
</dbReference>
<reference evidence="5 6" key="1">
    <citation type="submission" date="2017-05" db="EMBL/GenBank/DDBJ databases">
        <authorList>
            <person name="Song R."/>
            <person name="Chenine A.L."/>
            <person name="Ruprecht R.M."/>
        </authorList>
    </citation>
    <scope>NUCLEOTIDE SEQUENCE [LARGE SCALE GENOMIC DNA]</scope>
    <source>
        <strain evidence="5 6">CECT 8899</strain>
    </source>
</reference>
<dbReference type="InterPro" id="IPR010982">
    <property type="entry name" value="Lambda_DNA-bd_dom_sf"/>
</dbReference>
<evidence type="ECO:0000313" key="6">
    <source>
        <dbReference type="Proteomes" id="UP000201613"/>
    </source>
</evidence>
<evidence type="ECO:0000313" key="5">
    <source>
        <dbReference type="EMBL" id="SMY09771.1"/>
    </source>
</evidence>
<sequence length="338" mass="36133">MTDEAAPSRLTLNDVATASGVSKATVSQVLRNTGRISPETRRHVLDTVKRIGYVYNRSAANLRAGRSTIVGIGISSLVNPFFADLVEGASEVLEAEQYFPMVVALDDDLKRQDRFGVTMRETAAAGAILCPAPHTTADRIAQFAAGAERCVSVLRRPVPGMLDFVGVDNDAGIEMAVAHLTNLGHRDIGYIGGRPSSESRDARLASWARSLRDAGLNHDAARTEACDATITAASQATARLLSRCPELTALVCHQDIVAFGASIGLHKVGRVPGQTFALVGFDDISMAADWDPPLTTVSVTPRELGAEAARLLLRRIAEPEAPLKSVFIQPKLIIRKST</sequence>
<dbReference type="Gene3D" id="3.40.50.2300">
    <property type="match status" value="2"/>
</dbReference>
<keyword evidence="2" id="KW-0238">DNA-binding</keyword>
<feature type="domain" description="HTH lacI-type" evidence="4">
    <location>
        <begin position="10"/>
        <end position="64"/>
    </location>
</feature>
<evidence type="ECO:0000256" key="2">
    <source>
        <dbReference type="ARBA" id="ARBA00023125"/>
    </source>
</evidence>
<name>A0A238LJD7_9RHOB</name>
<dbReference type="SMART" id="SM00354">
    <property type="entry name" value="HTH_LACI"/>
    <property type="match status" value="1"/>
</dbReference>
<dbReference type="InterPro" id="IPR028082">
    <property type="entry name" value="Peripla_BP_I"/>
</dbReference>
<dbReference type="Gene3D" id="1.10.260.40">
    <property type="entry name" value="lambda repressor-like DNA-binding domains"/>
    <property type="match status" value="1"/>
</dbReference>
<dbReference type="SUPFAM" id="SSF47413">
    <property type="entry name" value="lambda repressor-like DNA-binding domains"/>
    <property type="match status" value="1"/>
</dbReference>
<proteinExistence type="predicted"/>
<dbReference type="GO" id="GO:0003700">
    <property type="term" value="F:DNA-binding transcription factor activity"/>
    <property type="evidence" value="ECO:0007669"/>
    <property type="project" value="TreeGrafter"/>
</dbReference>
<dbReference type="InterPro" id="IPR046335">
    <property type="entry name" value="LacI/GalR-like_sensor"/>
</dbReference>
<keyword evidence="6" id="KW-1185">Reference proteome</keyword>
<dbReference type="PROSITE" id="PS00356">
    <property type="entry name" value="HTH_LACI_1"/>
    <property type="match status" value="1"/>
</dbReference>
<protein>
    <submittedName>
        <fullName evidence="5">Maltose regulon regulatory protein MalI</fullName>
    </submittedName>
</protein>
<keyword evidence="1" id="KW-0805">Transcription regulation</keyword>
<dbReference type="PANTHER" id="PTHR30146">
    <property type="entry name" value="LACI-RELATED TRANSCRIPTIONAL REPRESSOR"/>
    <property type="match status" value="1"/>
</dbReference>
<gene>
    <name evidence="5" type="primary">malI</name>
    <name evidence="5" type="ORF">LOM8899_03943</name>
</gene>
<evidence type="ECO:0000256" key="3">
    <source>
        <dbReference type="ARBA" id="ARBA00023163"/>
    </source>
</evidence>
<dbReference type="OrthoDB" id="234496at2"/>
<dbReference type="CDD" id="cd01392">
    <property type="entry name" value="HTH_LacI"/>
    <property type="match status" value="1"/>
</dbReference>
<dbReference type="PANTHER" id="PTHR30146:SF109">
    <property type="entry name" value="HTH-TYPE TRANSCRIPTIONAL REGULATOR GALS"/>
    <property type="match status" value="1"/>
</dbReference>
<dbReference type="PROSITE" id="PS50932">
    <property type="entry name" value="HTH_LACI_2"/>
    <property type="match status" value="1"/>
</dbReference>
<evidence type="ECO:0000256" key="1">
    <source>
        <dbReference type="ARBA" id="ARBA00023015"/>
    </source>
</evidence>
<dbReference type="EMBL" id="FXZK01000012">
    <property type="protein sequence ID" value="SMY09771.1"/>
    <property type="molecule type" value="Genomic_DNA"/>
</dbReference>
<evidence type="ECO:0000259" key="4">
    <source>
        <dbReference type="PROSITE" id="PS50932"/>
    </source>
</evidence>
<keyword evidence="3" id="KW-0804">Transcription</keyword>
<dbReference type="SUPFAM" id="SSF53822">
    <property type="entry name" value="Periplasmic binding protein-like I"/>
    <property type="match status" value="1"/>
</dbReference>
<dbReference type="GO" id="GO:0000976">
    <property type="term" value="F:transcription cis-regulatory region binding"/>
    <property type="evidence" value="ECO:0007669"/>
    <property type="project" value="TreeGrafter"/>
</dbReference>